<evidence type="ECO:0000313" key="4">
    <source>
        <dbReference type="Proteomes" id="UP000199480"/>
    </source>
</evidence>
<feature type="region of interest" description="Disordered" evidence="1">
    <location>
        <begin position="1"/>
        <end position="20"/>
    </location>
</feature>
<keyword evidence="2" id="KW-0812">Transmembrane</keyword>
<dbReference type="GeneID" id="78499896"/>
<dbReference type="AlphaFoldDB" id="A0A1H1KYZ4"/>
<keyword evidence="2" id="KW-1133">Transmembrane helix</keyword>
<dbReference type="Proteomes" id="UP000199480">
    <property type="component" value="Chromosome I"/>
</dbReference>
<dbReference type="OrthoDB" id="3254381at2"/>
<proteinExistence type="predicted"/>
<gene>
    <name evidence="3" type="ORF">SAMN04489857_0521</name>
</gene>
<evidence type="ECO:0000256" key="1">
    <source>
        <dbReference type="SAM" id="MobiDB-lite"/>
    </source>
</evidence>
<evidence type="ECO:0000256" key="2">
    <source>
        <dbReference type="SAM" id="Phobius"/>
    </source>
</evidence>
<feature type="transmembrane region" description="Helical" evidence="2">
    <location>
        <begin position="35"/>
        <end position="57"/>
    </location>
</feature>
<organism evidence="3 4">
    <name type="scientific">Parafannyhessea umbonata</name>
    <dbReference type="NCBI Taxonomy" id="604330"/>
    <lineage>
        <taxon>Bacteria</taxon>
        <taxon>Bacillati</taxon>
        <taxon>Actinomycetota</taxon>
        <taxon>Coriobacteriia</taxon>
        <taxon>Coriobacteriales</taxon>
        <taxon>Atopobiaceae</taxon>
        <taxon>Parafannyhessea</taxon>
    </lineage>
</organism>
<feature type="compositionally biased region" description="Polar residues" evidence="1">
    <location>
        <begin position="1"/>
        <end position="13"/>
    </location>
</feature>
<protein>
    <recommendedName>
        <fullName evidence="5">GtrA-like protein domain-containing protein</fullName>
    </recommendedName>
</protein>
<evidence type="ECO:0000313" key="3">
    <source>
        <dbReference type="EMBL" id="SDR67347.1"/>
    </source>
</evidence>
<feature type="transmembrane region" description="Helical" evidence="2">
    <location>
        <begin position="190"/>
        <end position="207"/>
    </location>
</feature>
<sequence>MSANQNDNVQGTRGQDAAGEKSLTQRLRGMLGERFTRFVGSSLISTALDQILAFLLFGWLRGVFVSSDFLRIFTATLVARVCSVALNYAINMKRVFNDDKADHAKIEEAHAAQLAGADEVEDVELDEDDEAGIDFDDIVEGPDDEVRLGQVEVRPMRESLPRFIALAAFVLFLSSVGVYIGHVILGFNESASKIVCDMLLFFVNYYFQRTWVFARRKRKAHRVRVRRRHRRERGEQSS</sequence>
<feature type="transmembrane region" description="Helical" evidence="2">
    <location>
        <begin position="163"/>
        <end position="184"/>
    </location>
</feature>
<feature type="transmembrane region" description="Helical" evidence="2">
    <location>
        <begin position="69"/>
        <end position="90"/>
    </location>
</feature>
<dbReference type="RefSeq" id="WP_090861494.1">
    <property type="nucleotide sequence ID" value="NZ_LT629759.1"/>
</dbReference>
<evidence type="ECO:0008006" key="5">
    <source>
        <dbReference type="Google" id="ProtNLM"/>
    </source>
</evidence>
<accession>A0A1H1KYZ4</accession>
<keyword evidence="2" id="KW-0472">Membrane</keyword>
<name>A0A1H1KYZ4_9ACTN</name>
<dbReference type="EMBL" id="LT629759">
    <property type="protein sequence ID" value="SDR67347.1"/>
    <property type="molecule type" value="Genomic_DNA"/>
</dbReference>
<reference evidence="4" key="1">
    <citation type="submission" date="2016-10" db="EMBL/GenBank/DDBJ databases">
        <authorList>
            <person name="Varghese N."/>
            <person name="Submissions S."/>
        </authorList>
    </citation>
    <scope>NUCLEOTIDE SEQUENCE [LARGE SCALE GENOMIC DNA]</scope>
    <source>
        <strain evidence="4">DSM 22620</strain>
    </source>
</reference>